<accession>A0A1F7XBY9</accession>
<comment type="caution">
    <text evidence="3">The sequence shown here is derived from an EMBL/GenBank/DDBJ whole genome shotgun (WGS) entry which is preliminary data.</text>
</comment>
<protein>
    <recommendedName>
        <fullName evidence="2">Phosphatidic acid phosphatase type 2/haloperoxidase domain-containing protein</fullName>
    </recommendedName>
</protein>
<keyword evidence="1" id="KW-0812">Transmembrane</keyword>
<evidence type="ECO:0000259" key="2">
    <source>
        <dbReference type="SMART" id="SM00014"/>
    </source>
</evidence>
<dbReference type="PANTHER" id="PTHR14969:SF13">
    <property type="entry name" value="AT30094P"/>
    <property type="match status" value="1"/>
</dbReference>
<evidence type="ECO:0000256" key="1">
    <source>
        <dbReference type="SAM" id="Phobius"/>
    </source>
</evidence>
<dbReference type="AlphaFoldDB" id="A0A1F7XBY9"/>
<dbReference type="EMBL" id="MGFU01000036">
    <property type="protein sequence ID" value="OGM12537.1"/>
    <property type="molecule type" value="Genomic_DNA"/>
</dbReference>
<dbReference type="Gene3D" id="1.20.144.10">
    <property type="entry name" value="Phosphatidic acid phosphatase type 2/haloperoxidase"/>
    <property type="match status" value="1"/>
</dbReference>
<dbReference type="SMART" id="SM00014">
    <property type="entry name" value="acidPPc"/>
    <property type="match status" value="1"/>
</dbReference>
<organism evidence="3 4">
    <name type="scientific">Candidatus Woesebacteria bacterium RBG_16_39_8b</name>
    <dbReference type="NCBI Taxonomy" id="1802482"/>
    <lineage>
        <taxon>Bacteria</taxon>
        <taxon>Candidatus Woeseibacteriota</taxon>
    </lineage>
</organism>
<gene>
    <name evidence="3" type="ORF">A2V80_03270</name>
</gene>
<evidence type="ECO:0000313" key="4">
    <source>
        <dbReference type="Proteomes" id="UP000179013"/>
    </source>
</evidence>
<feature type="transmembrane region" description="Helical" evidence="1">
    <location>
        <begin position="87"/>
        <end position="104"/>
    </location>
</feature>
<name>A0A1F7XBY9_9BACT</name>
<evidence type="ECO:0000313" key="3">
    <source>
        <dbReference type="EMBL" id="OGM12537.1"/>
    </source>
</evidence>
<dbReference type="PANTHER" id="PTHR14969">
    <property type="entry name" value="SPHINGOSINE-1-PHOSPHATE PHOSPHOHYDROLASE"/>
    <property type="match status" value="1"/>
</dbReference>
<keyword evidence="1" id="KW-0472">Membrane</keyword>
<keyword evidence="1" id="KW-1133">Transmembrane helix</keyword>
<sequence length="140" mass="15420">MFAGLFFLWFFDGRIKREHVTNALLVSFTAWSIAQIIKLLVPTLRPFEINNLPPLTVTVPSDPAFPSSHTAIAFGLATSVFRYHKKAGIIFLISALAVGLGRIFGNVHYIGDIAGGAFVGIVAAIVLQRVRLDKLWKKRA</sequence>
<proteinExistence type="predicted"/>
<feature type="transmembrane region" description="Helical" evidence="1">
    <location>
        <begin position="110"/>
        <end position="130"/>
    </location>
</feature>
<feature type="domain" description="Phosphatidic acid phosphatase type 2/haloperoxidase" evidence="2">
    <location>
        <begin position="20"/>
        <end position="128"/>
    </location>
</feature>
<dbReference type="Proteomes" id="UP000179013">
    <property type="component" value="Unassembled WGS sequence"/>
</dbReference>
<feature type="transmembrane region" description="Helical" evidence="1">
    <location>
        <begin position="20"/>
        <end position="41"/>
    </location>
</feature>
<dbReference type="Pfam" id="PF01569">
    <property type="entry name" value="PAP2"/>
    <property type="match status" value="1"/>
</dbReference>
<reference evidence="3 4" key="1">
    <citation type="journal article" date="2016" name="Nat. Commun.">
        <title>Thousands of microbial genomes shed light on interconnected biogeochemical processes in an aquifer system.</title>
        <authorList>
            <person name="Anantharaman K."/>
            <person name="Brown C.T."/>
            <person name="Hug L.A."/>
            <person name="Sharon I."/>
            <person name="Castelle C.J."/>
            <person name="Probst A.J."/>
            <person name="Thomas B.C."/>
            <person name="Singh A."/>
            <person name="Wilkins M.J."/>
            <person name="Karaoz U."/>
            <person name="Brodie E.L."/>
            <person name="Williams K.H."/>
            <person name="Hubbard S.S."/>
            <person name="Banfield J.F."/>
        </authorList>
    </citation>
    <scope>NUCLEOTIDE SEQUENCE [LARGE SCALE GENOMIC DNA]</scope>
</reference>
<dbReference type="InterPro" id="IPR036938">
    <property type="entry name" value="PAP2/HPO_sf"/>
</dbReference>
<dbReference type="InterPro" id="IPR000326">
    <property type="entry name" value="PAP2/HPO"/>
</dbReference>
<dbReference type="SUPFAM" id="SSF48317">
    <property type="entry name" value="Acid phosphatase/Vanadium-dependent haloperoxidase"/>
    <property type="match status" value="1"/>
</dbReference>